<dbReference type="RefSeq" id="WP_191689828.1">
    <property type="nucleotide sequence ID" value="NZ_JACSQR010000002.1"/>
</dbReference>
<gene>
    <name evidence="2" type="ORF">H9653_01170</name>
</gene>
<organism evidence="2 3">
    <name type="scientific">Psychrobacter communis</name>
    <dbReference type="NCBI Taxonomy" id="2762238"/>
    <lineage>
        <taxon>Bacteria</taxon>
        <taxon>Pseudomonadati</taxon>
        <taxon>Pseudomonadota</taxon>
        <taxon>Gammaproteobacteria</taxon>
        <taxon>Moraxellales</taxon>
        <taxon>Moraxellaceae</taxon>
        <taxon>Psychrobacter</taxon>
    </lineage>
</organism>
<comment type="caution">
    <text evidence="2">The sequence shown here is derived from an EMBL/GenBank/DDBJ whole genome shotgun (WGS) entry which is preliminary data.</text>
</comment>
<name>A0ABR8RFY0_9GAMM</name>
<dbReference type="EMBL" id="JACSQR010000002">
    <property type="protein sequence ID" value="MBD7946648.1"/>
    <property type="molecule type" value="Genomic_DNA"/>
</dbReference>
<evidence type="ECO:0000256" key="1">
    <source>
        <dbReference type="SAM" id="SignalP"/>
    </source>
</evidence>
<dbReference type="Proteomes" id="UP000606724">
    <property type="component" value="Unassembled WGS sequence"/>
</dbReference>
<feature type="chain" id="PRO_5045246679" evidence="1">
    <location>
        <begin position="23"/>
        <end position="161"/>
    </location>
</feature>
<sequence length="161" mass="18452">MQKTIFSIMMLIIGFFAMSATANLTEALQTTFAMKVTTIADMYQQDIDNQGQDYPVVLHQYGSQELKAAMELERDYFDREQMSYHIGYDVLWSSQDPDYEQDKQFAVTEQGLVQVSLAQGDDVYYELSCKSVGHDVACQVTDVILDKDGKSLREYLLEHCR</sequence>
<proteinExistence type="predicted"/>
<protein>
    <submittedName>
        <fullName evidence="2">Uncharacterized protein</fullName>
    </submittedName>
</protein>
<accession>A0ABR8RFY0</accession>
<reference evidence="2 3" key="1">
    <citation type="submission" date="2020-08" db="EMBL/GenBank/DDBJ databases">
        <title>A Genomic Blueprint of the Chicken Gut Microbiome.</title>
        <authorList>
            <person name="Gilroy R."/>
            <person name="Ravi A."/>
            <person name="Getino M."/>
            <person name="Pursley I."/>
            <person name="Horton D.L."/>
            <person name="Alikhan N.-F."/>
            <person name="Baker D."/>
            <person name="Gharbi K."/>
            <person name="Hall N."/>
            <person name="Watson M."/>
            <person name="Adriaenssens E.M."/>
            <person name="Foster-Nyarko E."/>
            <person name="Jarju S."/>
            <person name="Secka A."/>
            <person name="Antonio M."/>
            <person name="Oren A."/>
            <person name="Chaudhuri R."/>
            <person name="La Ragione R.M."/>
            <person name="Hildebrand F."/>
            <person name="Pallen M.J."/>
        </authorList>
    </citation>
    <scope>NUCLEOTIDE SEQUENCE [LARGE SCALE GENOMIC DNA]</scope>
    <source>
        <strain evidence="2 3">Sa4CVA2</strain>
    </source>
</reference>
<feature type="signal peptide" evidence="1">
    <location>
        <begin position="1"/>
        <end position="22"/>
    </location>
</feature>
<keyword evidence="1" id="KW-0732">Signal</keyword>
<keyword evidence="3" id="KW-1185">Reference proteome</keyword>
<evidence type="ECO:0000313" key="2">
    <source>
        <dbReference type="EMBL" id="MBD7946648.1"/>
    </source>
</evidence>
<evidence type="ECO:0000313" key="3">
    <source>
        <dbReference type="Proteomes" id="UP000606724"/>
    </source>
</evidence>